<evidence type="ECO:0000256" key="1">
    <source>
        <dbReference type="ARBA" id="ARBA00012528"/>
    </source>
</evidence>
<dbReference type="Gene3D" id="3.30.70.270">
    <property type="match status" value="1"/>
</dbReference>
<dbReference type="NCBIfam" id="TIGR00254">
    <property type="entry name" value="GGDEF"/>
    <property type="match status" value="1"/>
</dbReference>
<dbReference type="InterPro" id="IPR000160">
    <property type="entry name" value="GGDEF_dom"/>
</dbReference>
<feature type="transmembrane region" description="Helical" evidence="2">
    <location>
        <begin position="145"/>
        <end position="167"/>
    </location>
</feature>
<dbReference type="PANTHER" id="PTHR45138">
    <property type="entry name" value="REGULATORY COMPONENTS OF SENSORY TRANSDUCTION SYSTEM"/>
    <property type="match status" value="1"/>
</dbReference>
<dbReference type="GO" id="GO:0052621">
    <property type="term" value="F:diguanylate cyclase activity"/>
    <property type="evidence" value="ECO:0007669"/>
    <property type="project" value="UniProtKB-EC"/>
</dbReference>
<organism evidence="4 5">
    <name type="scientific">Pseudomonas petrae</name>
    <dbReference type="NCBI Taxonomy" id="2912190"/>
    <lineage>
        <taxon>Bacteria</taxon>
        <taxon>Pseudomonadati</taxon>
        <taxon>Pseudomonadota</taxon>
        <taxon>Gammaproteobacteria</taxon>
        <taxon>Pseudomonadales</taxon>
        <taxon>Pseudomonadaceae</taxon>
        <taxon>Pseudomonas</taxon>
    </lineage>
</organism>
<feature type="transmembrane region" description="Helical" evidence="2">
    <location>
        <begin position="79"/>
        <end position="101"/>
    </location>
</feature>
<keyword evidence="2" id="KW-1133">Transmembrane helix</keyword>
<gene>
    <name evidence="4" type="ORF">L4G47_12850</name>
</gene>
<feature type="domain" description="GGDEF" evidence="3">
    <location>
        <begin position="211"/>
        <end position="343"/>
    </location>
</feature>
<keyword evidence="2" id="KW-0472">Membrane</keyword>
<keyword evidence="4" id="KW-0548">Nucleotidyltransferase</keyword>
<accession>A0ABS9I7P7</accession>
<dbReference type="CDD" id="cd01949">
    <property type="entry name" value="GGDEF"/>
    <property type="match status" value="1"/>
</dbReference>
<dbReference type="Pfam" id="PF05230">
    <property type="entry name" value="MASE2"/>
    <property type="match status" value="1"/>
</dbReference>
<dbReference type="SUPFAM" id="SSF55073">
    <property type="entry name" value="Nucleotide cyclase"/>
    <property type="match status" value="1"/>
</dbReference>
<dbReference type="Proteomes" id="UP001162905">
    <property type="component" value="Unassembled WGS sequence"/>
</dbReference>
<comment type="caution">
    <text evidence="4">The sequence shown here is derived from an EMBL/GenBank/DDBJ whole genome shotgun (WGS) entry which is preliminary data.</text>
</comment>
<dbReference type="RefSeq" id="WP_237252448.1">
    <property type="nucleotide sequence ID" value="NZ_JAKJXE010000023.1"/>
</dbReference>
<keyword evidence="5" id="KW-1185">Reference proteome</keyword>
<feature type="transmembrane region" description="Helical" evidence="2">
    <location>
        <begin position="12"/>
        <end position="32"/>
    </location>
</feature>
<dbReference type="SMART" id="SM00267">
    <property type="entry name" value="GGDEF"/>
    <property type="match status" value="1"/>
</dbReference>
<dbReference type="PANTHER" id="PTHR45138:SF24">
    <property type="entry name" value="DIGUANYLATE CYCLASE DGCC-RELATED"/>
    <property type="match status" value="1"/>
</dbReference>
<evidence type="ECO:0000313" key="5">
    <source>
        <dbReference type="Proteomes" id="UP001162905"/>
    </source>
</evidence>
<feature type="transmembrane region" description="Helical" evidence="2">
    <location>
        <begin position="38"/>
        <end position="58"/>
    </location>
</feature>
<keyword evidence="2" id="KW-0812">Transmembrane</keyword>
<evidence type="ECO:0000256" key="2">
    <source>
        <dbReference type="SAM" id="Phobius"/>
    </source>
</evidence>
<dbReference type="InterPro" id="IPR007894">
    <property type="entry name" value="MASE2"/>
</dbReference>
<dbReference type="Pfam" id="PF00990">
    <property type="entry name" value="GGDEF"/>
    <property type="match status" value="1"/>
</dbReference>
<reference evidence="4" key="1">
    <citation type="submission" date="2022-01" db="EMBL/GenBank/DDBJ databases">
        <title>Pseudomonas sp. nov. isolated from Antarctic regolith.</title>
        <authorList>
            <person name="Novakova D."/>
            <person name="Sedlar K."/>
        </authorList>
    </citation>
    <scope>NUCLEOTIDE SEQUENCE</scope>
    <source>
        <strain evidence="4">P2647</strain>
    </source>
</reference>
<dbReference type="EC" id="2.7.7.65" evidence="1"/>
<name>A0ABS9I7P7_9PSED</name>
<dbReference type="InterPro" id="IPR043128">
    <property type="entry name" value="Rev_trsase/Diguanyl_cyclase"/>
</dbReference>
<feature type="transmembrane region" description="Helical" evidence="2">
    <location>
        <begin position="113"/>
        <end position="133"/>
    </location>
</feature>
<dbReference type="PROSITE" id="PS50887">
    <property type="entry name" value="GGDEF"/>
    <property type="match status" value="1"/>
</dbReference>
<sequence>MTSKPGSFAKRIYLPRLLGSAAGFWAVSVVLNDYAMPAWVWVLLVFHGFIWPHVAYLLGRKVPVPYLVECRNMIVESAFGGLWVAAMQFNALPCTLLVSMFCMNCIAVGGPRLLVASLPMMASICVVACAFLGSSFLPETRHDQVYACLPMLAIYPIAVALAAYNLAAKLAEHKRQFKEASRFDSLTGLLNQGAWKTFLDEEFTSARQGKLPTTLALIDIDHFKAINDTYGHPVGDEVIRLLASTLRESSNAIDVAGRLGGDEFGLVMRDATASQAEEMLVLLKQCITEAFKAQSDLPRVSLSIGAAQLSAPMAHHRDWVIAADAALYDAKRQGRNRVVIGATDKGFI</sequence>
<evidence type="ECO:0000259" key="3">
    <source>
        <dbReference type="PROSITE" id="PS50887"/>
    </source>
</evidence>
<dbReference type="EMBL" id="JAKJXH010000011">
    <property type="protein sequence ID" value="MCF7543108.1"/>
    <property type="molecule type" value="Genomic_DNA"/>
</dbReference>
<evidence type="ECO:0000313" key="4">
    <source>
        <dbReference type="EMBL" id="MCF7543108.1"/>
    </source>
</evidence>
<dbReference type="InterPro" id="IPR029787">
    <property type="entry name" value="Nucleotide_cyclase"/>
</dbReference>
<keyword evidence="4" id="KW-0808">Transferase</keyword>
<dbReference type="InterPro" id="IPR050469">
    <property type="entry name" value="Diguanylate_Cyclase"/>
</dbReference>
<proteinExistence type="predicted"/>
<protein>
    <recommendedName>
        <fullName evidence="1">diguanylate cyclase</fullName>
        <ecNumber evidence="1">2.7.7.65</ecNumber>
    </recommendedName>
</protein>